<evidence type="ECO:0000313" key="7">
    <source>
        <dbReference type="Proteomes" id="UP000596035"/>
    </source>
</evidence>
<proteinExistence type="predicted"/>
<organism evidence="5 7">
    <name type="scientific">Acutalibacter muris</name>
    <dbReference type="NCBI Taxonomy" id="1796620"/>
    <lineage>
        <taxon>Bacteria</taxon>
        <taxon>Bacillati</taxon>
        <taxon>Bacillota</taxon>
        <taxon>Clostridia</taxon>
        <taxon>Eubacteriales</taxon>
        <taxon>Acutalibacteraceae</taxon>
        <taxon>Acutalibacter</taxon>
    </lineage>
</organism>
<gene>
    <name evidence="4" type="ORF">ADH66_16455</name>
    <name evidence="5" type="ORF">I5Q82_06845</name>
</gene>
<keyword evidence="1" id="KW-0732">Signal</keyword>
<dbReference type="SUPFAM" id="SSF53474">
    <property type="entry name" value="alpha/beta-Hydrolases"/>
    <property type="match status" value="1"/>
</dbReference>
<dbReference type="InterPro" id="IPR001375">
    <property type="entry name" value="Peptidase_S9_cat"/>
</dbReference>
<protein>
    <submittedName>
        <fullName evidence="5">Prolyl oligopeptidase family serine peptidase</fullName>
    </submittedName>
</protein>
<evidence type="ECO:0000313" key="6">
    <source>
        <dbReference type="Proteomes" id="UP000196710"/>
    </source>
</evidence>
<dbReference type="Pfam" id="PF18435">
    <property type="entry name" value="EstA_Ig_like"/>
    <property type="match status" value="1"/>
</dbReference>
<evidence type="ECO:0000313" key="5">
    <source>
        <dbReference type="EMBL" id="QQR31383.1"/>
    </source>
</evidence>
<evidence type="ECO:0000259" key="3">
    <source>
        <dbReference type="Pfam" id="PF18435"/>
    </source>
</evidence>
<dbReference type="Proteomes" id="UP000196710">
    <property type="component" value="Chromosome"/>
</dbReference>
<dbReference type="PANTHER" id="PTHR43037:SF1">
    <property type="entry name" value="BLL1128 PROTEIN"/>
    <property type="match status" value="1"/>
</dbReference>
<evidence type="ECO:0000313" key="4">
    <source>
        <dbReference type="EMBL" id="ASB42113.1"/>
    </source>
</evidence>
<evidence type="ECO:0000256" key="1">
    <source>
        <dbReference type="ARBA" id="ARBA00022729"/>
    </source>
</evidence>
<dbReference type="EMBL" id="CP065321">
    <property type="protein sequence ID" value="QQR31383.1"/>
    <property type="molecule type" value="Genomic_DNA"/>
</dbReference>
<dbReference type="InterPro" id="IPR029058">
    <property type="entry name" value="AB_hydrolase_fold"/>
</dbReference>
<dbReference type="AlphaFoldDB" id="A0A1Z2XUK0"/>
<name>A0A1Z2XUK0_9FIRM</name>
<sequence length="420" mass="46817">MSKGYYTHTRVTDFGPYVTKIVLPLPAPVRAVCPESFSVYVRRLDERGELLLLPKSWMAVDDKEESRGYIPVKKAYPSDLSGEPMESGDCVALELAYGPLHQLASRISAPKGLNVFVNMRFTITQTGPLETSEGAVTGLVYDYPLGESCPCSKGWINDTSRTAEPLNYGYYLPQTVEPGPRPLIIWLHGAGEGGVDPSVAYMGNKVVALSSPKIQAYFGGAYVLAPQTPTFWMNDGSGEYGRTGKSMYSKALMDCIEDFVSRNENIDRDRIYIGGDSNGGFMTMRMFLDHPDYFAAAFPVCEALYDETITDEDIAGIKDKALWFTHAKNDPVVKPSETVEPTYKRLIAAGAKNVHFTYWDNIKDIHEGFKDQEGNPFEYIGHFAWIPLLNDDCTLDYDGRPVTIDGEPVTLLQWLSRQKK</sequence>
<dbReference type="InterPro" id="IPR050955">
    <property type="entry name" value="Plant_Biomass_Hydrol_Est"/>
</dbReference>
<reference evidence="5 7" key="3">
    <citation type="submission" date="2020-11" db="EMBL/GenBank/DDBJ databases">
        <title>Closed and high quality bacterial genomes of the OMM12 community.</title>
        <authorList>
            <person name="Marbouty M."/>
            <person name="Lamy-Besnier Q."/>
            <person name="Debarbieux L."/>
            <person name="Koszul R."/>
        </authorList>
    </citation>
    <scope>NUCLEOTIDE SEQUENCE [LARGE SCALE GENOMIC DNA]</scope>
    <source>
        <strain evidence="5 7">KB18</strain>
    </source>
</reference>
<reference evidence="6" key="2">
    <citation type="submission" date="2017-05" db="EMBL/GenBank/DDBJ databases">
        <title>Improved OligoMM genomes.</title>
        <authorList>
            <person name="Garzetti D."/>
        </authorList>
    </citation>
    <scope>NUCLEOTIDE SEQUENCE [LARGE SCALE GENOMIC DNA]</scope>
    <source>
        <strain evidence="6">KB18</strain>
    </source>
</reference>
<dbReference type="Gene3D" id="3.40.50.1820">
    <property type="entry name" value="alpha/beta hydrolase"/>
    <property type="match status" value="1"/>
</dbReference>
<feature type="domain" description="Peptidase S9 prolyl oligopeptidase catalytic" evidence="2">
    <location>
        <begin position="251"/>
        <end position="300"/>
    </location>
</feature>
<dbReference type="GO" id="GO:0008236">
    <property type="term" value="F:serine-type peptidase activity"/>
    <property type="evidence" value="ECO:0007669"/>
    <property type="project" value="InterPro"/>
</dbReference>
<dbReference type="PANTHER" id="PTHR43037">
    <property type="entry name" value="UNNAMED PRODUCT-RELATED"/>
    <property type="match status" value="1"/>
</dbReference>
<dbReference type="InterPro" id="IPR041172">
    <property type="entry name" value="EstA_Ig-like_N"/>
</dbReference>
<dbReference type="KEGG" id="amur:ADH66_16455"/>
<dbReference type="RefSeq" id="WP_066538617.1">
    <property type="nucleotide sequence ID" value="NZ_CP021422.1"/>
</dbReference>
<dbReference type="EMBL" id="CP021422">
    <property type="protein sequence ID" value="ASB42113.1"/>
    <property type="molecule type" value="Genomic_DNA"/>
</dbReference>
<dbReference type="Proteomes" id="UP000596035">
    <property type="component" value="Chromosome"/>
</dbReference>
<keyword evidence="6" id="KW-1185">Reference proteome</keyword>
<evidence type="ECO:0000259" key="2">
    <source>
        <dbReference type="Pfam" id="PF00326"/>
    </source>
</evidence>
<dbReference type="GO" id="GO:0006508">
    <property type="term" value="P:proteolysis"/>
    <property type="evidence" value="ECO:0007669"/>
    <property type="project" value="InterPro"/>
</dbReference>
<dbReference type="Pfam" id="PF00326">
    <property type="entry name" value="Peptidase_S9"/>
    <property type="match status" value="1"/>
</dbReference>
<accession>A0A1Z2XUK0</accession>
<dbReference type="Gene3D" id="2.60.40.2180">
    <property type="match status" value="1"/>
</dbReference>
<reference evidence="4" key="1">
    <citation type="journal article" date="2017" name="Genome Announc.">
        <title>High-Quality Whole-Genome Sequences of the Oligo-Mouse-Microbiota Bacterial Community.</title>
        <authorList>
            <person name="Garzetti D."/>
            <person name="Brugiroux S."/>
            <person name="Bunk B."/>
            <person name="Pukall R."/>
            <person name="McCoy K.D."/>
            <person name="Macpherson A.J."/>
            <person name="Stecher B."/>
        </authorList>
    </citation>
    <scope>NUCLEOTIDE SEQUENCE</scope>
    <source>
        <strain evidence="4">KB18</strain>
    </source>
</reference>
<feature type="domain" description="Esterase Ig-like N-terminal" evidence="3">
    <location>
        <begin position="9"/>
        <end position="137"/>
    </location>
</feature>